<dbReference type="GO" id="GO:0030295">
    <property type="term" value="F:protein kinase activator activity"/>
    <property type="evidence" value="ECO:0007669"/>
    <property type="project" value="TreeGrafter"/>
</dbReference>
<dbReference type="GO" id="GO:0007234">
    <property type="term" value="P:osmosensory signaling via phosphorelay pathway"/>
    <property type="evidence" value="ECO:0007669"/>
    <property type="project" value="TreeGrafter"/>
</dbReference>
<sequence length="227" mass="25541">MDSLDFSDILASSVHDIKNSLGLILTNLDDLIANPDNRIANPSQANVLQHEVRRANGSLIQLLTLYKLGQQQLSVRISDNNVSEFFNELIAENLSVCRSLNLEVLAVCDPDLEGYFDTELIRSVLDSTIGNARRYARRQIQLNAECQAEYLVLRVEDDGPGFPDYLTTLRDYRPSALREKSDATHTQLGLYFAARIAQLHRHGEHSGRIQLHNAHQLSGGCFELWLP</sequence>
<evidence type="ECO:0000313" key="9">
    <source>
        <dbReference type="EMBL" id="SDX69985.1"/>
    </source>
</evidence>
<proteinExistence type="predicted"/>
<evidence type="ECO:0000256" key="3">
    <source>
        <dbReference type="ARBA" id="ARBA00022679"/>
    </source>
</evidence>
<dbReference type="RefSeq" id="WP_091332639.1">
    <property type="nucleotide sequence ID" value="NZ_FNOW01000010.1"/>
</dbReference>
<dbReference type="SUPFAM" id="SSF55874">
    <property type="entry name" value="ATPase domain of HSP90 chaperone/DNA topoisomerase II/histidine kinase"/>
    <property type="match status" value="1"/>
</dbReference>
<dbReference type="AlphaFoldDB" id="A0A1H3DUA3"/>
<evidence type="ECO:0000256" key="6">
    <source>
        <dbReference type="ARBA" id="ARBA00022840"/>
    </source>
</evidence>
<dbReference type="EMBL" id="FNOW01000010">
    <property type="protein sequence ID" value="SDX69985.1"/>
    <property type="molecule type" value="Genomic_DNA"/>
</dbReference>
<dbReference type="Pfam" id="PF02518">
    <property type="entry name" value="HATPase_c"/>
    <property type="match status" value="1"/>
</dbReference>
<keyword evidence="4" id="KW-0547">Nucleotide-binding</keyword>
<dbReference type="EC" id="2.7.13.3" evidence="2"/>
<name>A0A1H3DUA3_ALLWA</name>
<keyword evidence="5" id="KW-0418">Kinase</keyword>
<dbReference type="OrthoDB" id="9811306at2"/>
<dbReference type="GO" id="GO:0005524">
    <property type="term" value="F:ATP binding"/>
    <property type="evidence" value="ECO:0007669"/>
    <property type="project" value="UniProtKB-KW"/>
</dbReference>
<dbReference type="PANTHER" id="PTHR42878:SF7">
    <property type="entry name" value="SENSOR HISTIDINE KINASE GLRK"/>
    <property type="match status" value="1"/>
</dbReference>
<evidence type="ECO:0000256" key="2">
    <source>
        <dbReference type="ARBA" id="ARBA00012438"/>
    </source>
</evidence>
<comment type="catalytic activity">
    <reaction evidence="1">
        <text>ATP + protein L-histidine = ADP + protein N-phospho-L-histidine.</text>
        <dbReference type="EC" id="2.7.13.3"/>
    </reaction>
</comment>
<reference evidence="10" key="1">
    <citation type="submission" date="2016-10" db="EMBL/GenBank/DDBJ databases">
        <authorList>
            <person name="Varghese N."/>
            <person name="Submissions S."/>
        </authorList>
    </citation>
    <scope>NUCLEOTIDE SEQUENCE [LARGE SCALE GENOMIC DNA]</scope>
    <source>
        <strain evidence="10">DSM 173</strain>
    </source>
</reference>
<evidence type="ECO:0000256" key="5">
    <source>
        <dbReference type="ARBA" id="ARBA00022777"/>
    </source>
</evidence>
<dbReference type="GO" id="GO:0004673">
    <property type="term" value="F:protein histidine kinase activity"/>
    <property type="evidence" value="ECO:0007669"/>
    <property type="project" value="UniProtKB-EC"/>
</dbReference>
<evidence type="ECO:0000259" key="8">
    <source>
        <dbReference type="PROSITE" id="PS50109"/>
    </source>
</evidence>
<feature type="domain" description="Histidine kinase" evidence="8">
    <location>
        <begin position="12"/>
        <end position="227"/>
    </location>
</feature>
<keyword evidence="10" id="KW-1185">Reference proteome</keyword>
<keyword evidence="6" id="KW-0067">ATP-binding</keyword>
<keyword evidence="3" id="KW-0808">Transferase</keyword>
<evidence type="ECO:0000256" key="4">
    <source>
        <dbReference type="ARBA" id="ARBA00022741"/>
    </source>
</evidence>
<accession>A0A1H3DUA3</accession>
<dbReference type="InterPro" id="IPR050351">
    <property type="entry name" value="BphY/WalK/GraS-like"/>
</dbReference>
<dbReference type="InterPro" id="IPR005467">
    <property type="entry name" value="His_kinase_dom"/>
</dbReference>
<dbReference type="PANTHER" id="PTHR42878">
    <property type="entry name" value="TWO-COMPONENT HISTIDINE KINASE"/>
    <property type="match status" value="1"/>
</dbReference>
<dbReference type="STRING" id="61595.SAMN05421644_11014"/>
<dbReference type="InterPro" id="IPR036890">
    <property type="entry name" value="HATPase_C_sf"/>
</dbReference>
<dbReference type="Gene3D" id="3.30.565.10">
    <property type="entry name" value="Histidine kinase-like ATPase, C-terminal domain"/>
    <property type="match status" value="1"/>
</dbReference>
<gene>
    <name evidence="9" type="ORF">SAMN05421644_11014</name>
</gene>
<evidence type="ECO:0000313" key="10">
    <source>
        <dbReference type="Proteomes" id="UP000198672"/>
    </source>
</evidence>
<organism evidence="9 10">
    <name type="scientific">Allochromatium warmingii</name>
    <name type="common">Chromatium warmingii</name>
    <dbReference type="NCBI Taxonomy" id="61595"/>
    <lineage>
        <taxon>Bacteria</taxon>
        <taxon>Pseudomonadati</taxon>
        <taxon>Pseudomonadota</taxon>
        <taxon>Gammaproteobacteria</taxon>
        <taxon>Chromatiales</taxon>
        <taxon>Chromatiaceae</taxon>
        <taxon>Allochromatium</taxon>
    </lineage>
</organism>
<dbReference type="GO" id="GO:0000156">
    <property type="term" value="F:phosphorelay response regulator activity"/>
    <property type="evidence" value="ECO:0007669"/>
    <property type="project" value="TreeGrafter"/>
</dbReference>
<evidence type="ECO:0000256" key="7">
    <source>
        <dbReference type="ARBA" id="ARBA00023012"/>
    </source>
</evidence>
<dbReference type="PROSITE" id="PS50109">
    <property type="entry name" value="HIS_KIN"/>
    <property type="match status" value="1"/>
</dbReference>
<dbReference type="InterPro" id="IPR003594">
    <property type="entry name" value="HATPase_dom"/>
</dbReference>
<protein>
    <recommendedName>
        <fullName evidence="2">histidine kinase</fullName>
        <ecNumber evidence="2">2.7.13.3</ecNumber>
    </recommendedName>
</protein>
<evidence type="ECO:0000256" key="1">
    <source>
        <dbReference type="ARBA" id="ARBA00000085"/>
    </source>
</evidence>
<dbReference type="Proteomes" id="UP000198672">
    <property type="component" value="Unassembled WGS sequence"/>
</dbReference>
<keyword evidence="7" id="KW-0902">Two-component regulatory system</keyword>